<dbReference type="InterPro" id="IPR019734">
    <property type="entry name" value="TPR_rpt"/>
</dbReference>
<dbReference type="VEuPathDB" id="TriTrypDB:TvY486_1006170"/>
<dbReference type="PANTHER" id="PTHR45153:SF1">
    <property type="entry name" value="TETRATRICOPEPTIDE REPEAT PROTEIN 16"/>
    <property type="match status" value="1"/>
</dbReference>
<dbReference type="SUPFAM" id="SSF48452">
    <property type="entry name" value="TPR-like"/>
    <property type="match status" value="2"/>
</dbReference>
<organism evidence="3">
    <name type="scientific">Trypanosoma vivax (strain Y486)</name>
    <dbReference type="NCBI Taxonomy" id="1055687"/>
    <lineage>
        <taxon>Eukaryota</taxon>
        <taxon>Discoba</taxon>
        <taxon>Euglenozoa</taxon>
        <taxon>Kinetoplastea</taxon>
        <taxon>Metakinetoplastina</taxon>
        <taxon>Trypanosomatida</taxon>
        <taxon>Trypanosomatidae</taxon>
        <taxon>Trypanosoma</taxon>
        <taxon>Duttonella</taxon>
    </lineage>
</organism>
<sequence>MSDAVVNVAGLHSLNSLEKGYQKYQEGLAWMRLGHYRQAIMSFAKASFFLVDKPHPFVASAECYLALCDFQGAVKQYRRSLWVLRSSMEKEEHNVPRAGGGQSFEPLEVHAAEVIADIPVNDSNMDDSASHERERLGSVGSAFAFSPPRISWQASRVDMEAEVVDERTVVESIRKRLAGILDALSIVLFNAKDYTQALRFSEESLDLFSHPKVMLHRCAYLIALERHDEAEKVLNNHLKGDDAFLVEYNALMAYLYCQRQSFRRSKALLDEVSMENPQHPQVIFSRYIWNSAYAAFRERAIKQGDVQGVNRCLRVFPEDPVLLFERAKHHMVAGVGQEAVPDLIRCVITSGSKHEGAVDMLSKALFQMEVDGDMKTNVSRIIQCYTTSLFWSPDNIPVLLARGICYTKLGNYEAALQDFVRILNVSPGNAEAARRIAFLHDIWGCEFHKRGKMEKAERQFSNAIVMCDTEALFYYHRARCRFDMDEPRYALRDVLSCQSLRPKDPVICNFINAHLTGCDLRPPGQRSDTFALPALPSSLHKRRGNARRAGRNMVHSRQPGMTCQMEGNAPAPRRECTLPAVPLEGVLTCRRARLVTPEEKTGAPFVNTWVAR</sequence>
<dbReference type="PROSITE" id="PS50005">
    <property type="entry name" value="TPR"/>
    <property type="match status" value="1"/>
</dbReference>
<feature type="repeat" description="TPR" evidence="1">
    <location>
        <begin position="396"/>
        <end position="429"/>
    </location>
</feature>
<protein>
    <submittedName>
        <fullName evidence="3">Uncharacterized protein</fullName>
    </submittedName>
</protein>
<evidence type="ECO:0000313" key="3">
    <source>
        <dbReference type="EMBL" id="CCC51567.1"/>
    </source>
</evidence>
<accession>G0U6R3</accession>
<gene>
    <name evidence="3" type="ORF">TVY486_1006170</name>
</gene>
<evidence type="ECO:0000256" key="1">
    <source>
        <dbReference type="PROSITE-ProRule" id="PRU00339"/>
    </source>
</evidence>
<reference evidence="3" key="1">
    <citation type="journal article" date="2012" name="Proc. Natl. Acad. Sci. U.S.A.">
        <title>Antigenic diversity is generated by distinct evolutionary mechanisms in African trypanosome species.</title>
        <authorList>
            <person name="Jackson A.P."/>
            <person name="Berry A."/>
            <person name="Aslett M."/>
            <person name="Allison H.C."/>
            <person name="Burton P."/>
            <person name="Vavrova-Anderson J."/>
            <person name="Brown R."/>
            <person name="Browne H."/>
            <person name="Corton N."/>
            <person name="Hauser H."/>
            <person name="Gamble J."/>
            <person name="Gilderthorp R."/>
            <person name="Marcello L."/>
            <person name="McQuillan J."/>
            <person name="Otto T.D."/>
            <person name="Quail M.A."/>
            <person name="Sanders M.J."/>
            <person name="van Tonder A."/>
            <person name="Ginger M.L."/>
            <person name="Field M.C."/>
            <person name="Barry J.D."/>
            <person name="Hertz-Fowler C."/>
            <person name="Berriman M."/>
        </authorList>
    </citation>
    <scope>NUCLEOTIDE SEQUENCE</scope>
    <source>
        <strain evidence="3">Y486</strain>
    </source>
</reference>
<dbReference type="InterPro" id="IPR011990">
    <property type="entry name" value="TPR-like_helical_dom_sf"/>
</dbReference>
<dbReference type="PANTHER" id="PTHR45153">
    <property type="entry name" value="TETRATRICOPEPTIDE REPEAT PROTEIN 16"/>
    <property type="match status" value="1"/>
</dbReference>
<keyword evidence="1" id="KW-0802">TPR repeat</keyword>
<proteinExistence type="predicted"/>
<feature type="region of interest" description="Disordered" evidence="2">
    <location>
        <begin position="541"/>
        <end position="568"/>
    </location>
</feature>
<feature type="compositionally biased region" description="Basic residues" evidence="2">
    <location>
        <begin position="541"/>
        <end position="550"/>
    </location>
</feature>
<dbReference type="AlphaFoldDB" id="G0U6R3"/>
<dbReference type="Gene3D" id="1.25.40.10">
    <property type="entry name" value="Tetratricopeptide repeat domain"/>
    <property type="match status" value="4"/>
</dbReference>
<dbReference type="EMBL" id="HE573026">
    <property type="protein sequence ID" value="CCC51567.1"/>
    <property type="molecule type" value="Genomic_DNA"/>
</dbReference>
<evidence type="ECO:0000256" key="2">
    <source>
        <dbReference type="SAM" id="MobiDB-lite"/>
    </source>
</evidence>
<dbReference type="OMA" id="RGDCYTK"/>
<name>G0U6R3_TRYVY</name>
<dbReference type="SMART" id="SM00028">
    <property type="entry name" value="TPR"/>
    <property type="match status" value="7"/>
</dbReference>